<gene>
    <name evidence="1" type="ORF">FA13DRAFT_1795194</name>
</gene>
<proteinExistence type="predicted"/>
<dbReference type="Proteomes" id="UP000298030">
    <property type="component" value="Unassembled WGS sequence"/>
</dbReference>
<reference evidence="1 2" key="1">
    <citation type="journal article" date="2019" name="Nat. Ecol. Evol.">
        <title>Megaphylogeny resolves global patterns of mushroom evolution.</title>
        <authorList>
            <person name="Varga T."/>
            <person name="Krizsan K."/>
            <person name="Foldi C."/>
            <person name="Dima B."/>
            <person name="Sanchez-Garcia M."/>
            <person name="Sanchez-Ramirez S."/>
            <person name="Szollosi G.J."/>
            <person name="Szarkandi J.G."/>
            <person name="Papp V."/>
            <person name="Albert L."/>
            <person name="Andreopoulos W."/>
            <person name="Angelini C."/>
            <person name="Antonin V."/>
            <person name="Barry K.W."/>
            <person name="Bougher N.L."/>
            <person name="Buchanan P."/>
            <person name="Buyck B."/>
            <person name="Bense V."/>
            <person name="Catcheside P."/>
            <person name="Chovatia M."/>
            <person name="Cooper J."/>
            <person name="Damon W."/>
            <person name="Desjardin D."/>
            <person name="Finy P."/>
            <person name="Geml J."/>
            <person name="Haridas S."/>
            <person name="Hughes K."/>
            <person name="Justo A."/>
            <person name="Karasinski D."/>
            <person name="Kautmanova I."/>
            <person name="Kiss B."/>
            <person name="Kocsube S."/>
            <person name="Kotiranta H."/>
            <person name="LaButti K.M."/>
            <person name="Lechner B.E."/>
            <person name="Liimatainen K."/>
            <person name="Lipzen A."/>
            <person name="Lukacs Z."/>
            <person name="Mihaltcheva S."/>
            <person name="Morgado L.N."/>
            <person name="Niskanen T."/>
            <person name="Noordeloos M.E."/>
            <person name="Ohm R.A."/>
            <person name="Ortiz-Santana B."/>
            <person name="Ovrebo C."/>
            <person name="Racz N."/>
            <person name="Riley R."/>
            <person name="Savchenko A."/>
            <person name="Shiryaev A."/>
            <person name="Soop K."/>
            <person name="Spirin V."/>
            <person name="Szebenyi C."/>
            <person name="Tomsovsky M."/>
            <person name="Tulloss R.E."/>
            <person name="Uehling J."/>
            <person name="Grigoriev I.V."/>
            <person name="Vagvolgyi C."/>
            <person name="Papp T."/>
            <person name="Martin F.M."/>
            <person name="Miettinen O."/>
            <person name="Hibbett D.S."/>
            <person name="Nagy L.G."/>
        </authorList>
    </citation>
    <scope>NUCLEOTIDE SEQUENCE [LARGE SCALE GENOMIC DNA]</scope>
    <source>
        <strain evidence="1 2">FP101781</strain>
    </source>
</reference>
<protein>
    <submittedName>
        <fullName evidence="1">Uncharacterized protein</fullName>
    </submittedName>
</protein>
<comment type="caution">
    <text evidence="1">The sequence shown here is derived from an EMBL/GenBank/DDBJ whole genome shotgun (WGS) entry which is preliminary data.</text>
</comment>
<accession>A0A4Y7SYK1</accession>
<dbReference type="EMBL" id="QPFP01000044">
    <property type="protein sequence ID" value="TEB26943.1"/>
    <property type="molecule type" value="Genomic_DNA"/>
</dbReference>
<keyword evidence="2" id="KW-1185">Reference proteome</keyword>
<dbReference type="AlphaFoldDB" id="A0A4Y7SYK1"/>
<sequence length="130" mass="14490">MQQPSLLFDSFIWSSTYTLLFPLPYHLEKADQATNELVPEPSDELKGKLMWMQCVVQNKTQFLIVHDSPAYISSSSFDKPPQNINPYSNMAFTVCTCKASMGVAGGVAFCVILNAAMEYPFAPVTQLSRL</sequence>
<name>A0A4Y7SYK1_COPMI</name>
<evidence type="ECO:0000313" key="2">
    <source>
        <dbReference type="Proteomes" id="UP000298030"/>
    </source>
</evidence>
<evidence type="ECO:0000313" key="1">
    <source>
        <dbReference type="EMBL" id="TEB26943.1"/>
    </source>
</evidence>
<dbReference type="OrthoDB" id="3025558at2759"/>
<organism evidence="1 2">
    <name type="scientific">Coprinellus micaceus</name>
    <name type="common">Glistening ink-cap mushroom</name>
    <name type="synonym">Coprinus micaceus</name>
    <dbReference type="NCBI Taxonomy" id="71717"/>
    <lineage>
        <taxon>Eukaryota</taxon>
        <taxon>Fungi</taxon>
        <taxon>Dikarya</taxon>
        <taxon>Basidiomycota</taxon>
        <taxon>Agaricomycotina</taxon>
        <taxon>Agaricomycetes</taxon>
        <taxon>Agaricomycetidae</taxon>
        <taxon>Agaricales</taxon>
        <taxon>Agaricineae</taxon>
        <taxon>Psathyrellaceae</taxon>
        <taxon>Coprinellus</taxon>
    </lineage>
</organism>